<dbReference type="GO" id="GO:0004497">
    <property type="term" value="F:monooxygenase activity"/>
    <property type="evidence" value="ECO:0007669"/>
    <property type="project" value="UniProtKB-KW"/>
</dbReference>
<keyword evidence="10" id="KW-1015">Disulfide bond</keyword>
<dbReference type="PANTHER" id="PTHR33353:SF10">
    <property type="entry name" value="ENDO-BETA-1,4-GLUCANASE D"/>
    <property type="match status" value="1"/>
</dbReference>
<evidence type="ECO:0000313" key="18">
    <source>
        <dbReference type="EMBL" id="KZT66925.1"/>
    </source>
</evidence>
<evidence type="ECO:0000256" key="7">
    <source>
        <dbReference type="ARBA" id="ARBA00023002"/>
    </source>
</evidence>
<dbReference type="PANTHER" id="PTHR33353">
    <property type="entry name" value="PUTATIVE (AFU_ORTHOLOGUE AFUA_1G12560)-RELATED"/>
    <property type="match status" value="1"/>
</dbReference>
<feature type="compositionally biased region" description="Low complexity" evidence="16">
    <location>
        <begin position="361"/>
        <end position="375"/>
    </location>
</feature>
<feature type="compositionally biased region" description="Low complexity" evidence="16">
    <location>
        <begin position="313"/>
        <end position="329"/>
    </location>
</feature>
<feature type="compositionally biased region" description="Polar residues" evidence="16">
    <location>
        <begin position="376"/>
        <end position="385"/>
    </location>
</feature>
<name>A0A165NG13_9APHY</name>
<feature type="domain" description="Auxiliary Activity family 9 catalytic" evidence="17">
    <location>
        <begin position="85"/>
        <end position="296"/>
    </location>
</feature>
<keyword evidence="19" id="KW-1185">Reference proteome</keyword>
<accession>A0A165NG13</accession>
<dbReference type="Gene3D" id="2.70.50.70">
    <property type="match status" value="1"/>
</dbReference>
<dbReference type="CDD" id="cd21175">
    <property type="entry name" value="LPMO_AA9"/>
    <property type="match status" value="1"/>
</dbReference>
<dbReference type="GO" id="GO:0030245">
    <property type="term" value="P:cellulose catabolic process"/>
    <property type="evidence" value="ECO:0007669"/>
    <property type="project" value="UniProtKB-KW"/>
</dbReference>
<sequence>MITQNGPVFQSGLRLSSFCTSQGRDSLGRFHDSYLRGQFEHRSPSGIAARTIHLLRPCAYNRNPMLLILPLVAFITNLASHVHGHGYISKVVIDGTVYSGNAPGHDTVTSPIRMVAAVIPVTNVSSADLACGYGAVDAPMDAPAFPGSTVNLTWVSGGGGNWPHEVGPVLTYMASCLNAITCAGFNASAARWFKIAEDAKQADSTSWVQQLIMEGDNYNVTIPGGLEPGAYLIRNELLSLQNAMALGGAEFYPSCTQVRIQGNGTGVPVSNSTVTFPGAYNATDPGILVDAYTDPDKPYEIPGPPLATFVGATSETNGTSPSPTSPSSSKTDDVPPNSAQSRSALPQSQVLTSSSTGPIGPVASSSSEPVAPTSPHQAPSATLSRPAQAAAPTVKPQVWIPVVDATPLQPELVERRQRQGHSRVMGRMRH</sequence>
<evidence type="ECO:0000256" key="5">
    <source>
        <dbReference type="ARBA" id="ARBA00022729"/>
    </source>
</evidence>
<evidence type="ECO:0000256" key="3">
    <source>
        <dbReference type="ARBA" id="ARBA00022525"/>
    </source>
</evidence>
<keyword evidence="9 18" id="KW-0503">Monooxygenase</keyword>
<keyword evidence="3" id="KW-0964">Secreted</keyword>
<feature type="region of interest" description="Disordered" evidence="16">
    <location>
        <begin position="295"/>
        <end position="397"/>
    </location>
</feature>
<dbReference type="InterPro" id="IPR049892">
    <property type="entry name" value="AA9"/>
</dbReference>
<keyword evidence="11" id="KW-0119">Carbohydrate metabolism</keyword>
<dbReference type="Pfam" id="PF03443">
    <property type="entry name" value="AA9"/>
    <property type="match status" value="1"/>
</dbReference>
<keyword evidence="8" id="KW-0186">Copper</keyword>
<evidence type="ECO:0000256" key="14">
    <source>
        <dbReference type="ARBA" id="ARBA00045077"/>
    </source>
</evidence>
<dbReference type="InterPro" id="IPR005103">
    <property type="entry name" value="AA9_LPMO"/>
</dbReference>
<dbReference type="GO" id="GO:0005576">
    <property type="term" value="C:extracellular region"/>
    <property type="evidence" value="ECO:0007669"/>
    <property type="project" value="UniProtKB-SubCell"/>
</dbReference>
<evidence type="ECO:0000256" key="8">
    <source>
        <dbReference type="ARBA" id="ARBA00023008"/>
    </source>
</evidence>
<dbReference type="AlphaFoldDB" id="A0A165NG13"/>
<organism evidence="18 19">
    <name type="scientific">Daedalea quercina L-15889</name>
    <dbReference type="NCBI Taxonomy" id="1314783"/>
    <lineage>
        <taxon>Eukaryota</taxon>
        <taxon>Fungi</taxon>
        <taxon>Dikarya</taxon>
        <taxon>Basidiomycota</taxon>
        <taxon>Agaricomycotina</taxon>
        <taxon>Agaricomycetes</taxon>
        <taxon>Polyporales</taxon>
        <taxon>Fomitopsis</taxon>
    </lineage>
</organism>
<evidence type="ECO:0000256" key="11">
    <source>
        <dbReference type="ARBA" id="ARBA00023277"/>
    </source>
</evidence>
<comment type="catalytic activity">
    <reaction evidence="14">
        <text>[(1-&gt;4)-beta-D-glucosyl]n+m + reduced acceptor + O2 = 4-dehydro-beta-D-glucosyl-[(1-&gt;4)-beta-D-glucosyl]n-1 + [(1-&gt;4)-beta-D-glucosyl]m + acceptor + H2O.</text>
        <dbReference type="EC" id="1.14.99.56"/>
    </reaction>
</comment>
<comment type="cofactor">
    <cofactor evidence="1">
        <name>Cu(2+)</name>
        <dbReference type="ChEBI" id="CHEBI:29036"/>
    </cofactor>
</comment>
<evidence type="ECO:0000256" key="6">
    <source>
        <dbReference type="ARBA" id="ARBA00023001"/>
    </source>
</evidence>
<evidence type="ECO:0000256" key="4">
    <source>
        <dbReference type="ARBA" id="ARBA00022723"/>
    </source>
</evidence>
<evidence type="ECO:0000256" key="13">
    <source>
        <dbReference type="ARBA" id="ARBA00044502"/>
    </source>
</evidence>
<comment type="subcellular location">
    <subcellularLocation>
        <location evidence="2">Secreted</location>
    </subcellularLocation>
</comment>
<evidence type="ECO:0000256" key="16">
    <source>
        <dbReference type="SAM" id="MobiDB-lite"/>
    </source>
</evidence>
<proteinExistence type="inferred from homology"/>
<comment type="similarity">
    <text evidence="13">Belongs to the polysaccharide monooxygenase AA9 family.</text>
</comment>
<dbReference type="STRING" id="1314783.A0A165NG13"/>
<dbReference type="Proteomes" id="UP000076727">
    <property type="component" value="Unassembled WGS sequence"/>
</dbReference>
<protein>
    <recommendedName>
        <fullName evidence="15">lytic cellulose monooxygenase (C4-dehydrogenating)</fullName>
        <ecNumber evidence="15">1.14.99.56</ecNumber>
    </recommendedName>
</protein>
<dbReference type="OrthoDB" id="4849160at2759"/>
<evidence type="ECO:0000313" key="19">
    <source>
        <dbReference type="Proteomes" id="UP000076727"/>
    </source>
</evidence>
<evidence type="ECO:0000259" key="17">
    <source>
        <dbReference type="Pfam" id="PF03443"/>
    </source>
</evidence>
<evidence type="ECO:0000256" key="10">
    <source>
        <dbReference type="ARBA" id="ARBA00023157"/>
    </source>
</evidence>
<evidence type="ECO:0000256" key="1">
    <source>
        <dbReference type="ARBA" id="ARBA00001973"/>
    </source>
</evidence>
<reference evidence="18 19" key="1">
    <citation type="journal article" date="2016" name="Mol. Biol. Evol.">
        <title>Comparative Genomics of Early-Diverging Mushroom-Forming Fungi Provides Insights into the Origins of Lignocellulose Decay Capabilities.</title>
        <authorList>
            <person name="Nagy L.G."/>
            <person name="Riley R."/>
            <person name="Tritt A."/>
            <person name="Adam C."/>
            <person name="Daum C."/>
            <person name="Floudas D."/>
            <person name="Sun H."/>
            <person name="Yadav J.S."/>
            <person name="Pangilinan J."/>
            <person name="Larsson K.H."/>
            <person name="Matsuura K."/>
            <person name="Barry K."/>
            <person name="Labutti K."/>
            <person name="Kuo R."/>
            <person name="Ohm R.A."/>
            <person name="Bhattacharya S.S."/>
            <person name="Shirouzu T."/>
            <person name="Yoshinaga Y."/>
            <person name="Martin F.M."/>
            <person name="Grigoriev I.V."/>
            <person name="Hibbett D.S."/>
        </authorList>
    </citation>
    <scope>NUCLEOTIDE SEQUENCE [LARGE SCALE GENOMIC DNA]</scope>
    <source>
        <strain evidence="18 19">L-15889</strain>
    </source>
</reference>
<dbReference type="GO" id="GO:0046872">
    <property type="term" value="F:metal ion binding"/>
    <property type="evidence" value="ECO:0007669"/>
    <property type="project" value="UniProtKB-KW"/>
</dbReference>
<keyword evidence="5" id="KW-0732">Signal</keyword>
<evidence type="ECO:0000256" key="9">
    <source>
        <dbReference type="ARBA" id="ARBA00023033"/>
    </source>
</evidence>
<evidence type="ECO:0000256" key="2">
    <source>
        <dbReference type="ARBA" id="ARBA00004613"/>
    </source>
</evidence>
<evidence type="ECO:0000256" key="12">
    <source>
        <dbReference type="ARBA" id="ARBA00023326"/>
    </source>
</evidence>
<keyword evidence="4" id="KW-0479">Metal-binding</keyword>
<keyword evidence="7" id="KW-0560">Oxidoreductase</keyword>
<keyword evidence="6" id="KW-0136">Cellulose degradation</keyword>
<dbReference type="EMBL" id="KV429082">
    <property type="protein sequence ID" value="KZT66925.1"/>
    <property type="molecule type" value="Genomic_DNA"/>
</dbReference>
<gene>
    <name evidence="18" type="ORF">DAEQUDRAFT_431614</name>
</gene>
<dbReference type="EC" id="1.14.99.56" evidence="15"/>
<feature type="compositionally biased region" description="Polar residues" evidence="16">
    <location>
        <begin position="337"/>
        <end position="357"/>
    </location>
</feature>
<evidence type="ECO:0000256" key="15">
    <source>
        <dbReference type="ARBA" id="ARBA00047174"/>
    </source>
</evidence>
<keyword evidence="12" id="KW-0624">Polysaccharide degradation</keyword>